<name>A0ABX9SKD8_9GAMM</name>
<organism evidence="1 2">
    <name type="scientific">Photorhabdus asymbiotica</name>
    <dbReference type="NCBI Taxonomy" id="291112"/>
    <lineage>
        <taxon>Bacteria</taxon>
        <taxon>Pseudomonadati</taxon>
        <taxon>Pseudomonadota</taxon>
        <taxon>Gammaproteobacteria</taxon>
        <taxon>Enterobacterales</taxon>
        <taxon>Morganellaceae</taxon>
        <taxon>Photorhabdus</taxon>
    </lineage>
</organism>
<gene>
    <name evidence="1" type="ORF">BDD30_3673</name>
</gene>
<comment type="caution">
    <text evidence="1">The sequence shown here is derived from an EMBL/GenBank/DDBJ whole genome shotgun (WGS) entry which is preliminary data.</text>
</comment>
<keyword evidence="2" id="KW-1185">Reference proteome</keyword>
<evidence type="ECO:0000313" key="1">
    <source>
        <dbReference type="EMBL" id="RKS57035.1"/>
    </source>
</evidence>
<protein>
    <submittedName>
        <fullName evidence="1">Uncharacterized protein</fullName>
    </submittedName>
</protein>
<proteinExistence type="predicted"/>
<accession>A0ABX9SKD8</accession>
<dbReference type="EMBL" id="RBLJ01000004">
    <property type="protein sequence ID" value="RKS57035.1"/>
    <property type="molecule type" value="Genomic_DNA"/>
</dbReference>
<evidence type="ECO:0000313" key="2">
    <source>
        <dbReference type="Proteomes" id="UP000280955"/>
    </source>
</evidence>
<dbReference type="Proteomes" id="UP000280955">
    <property type="component" value="Unassembled WGS sequence"/>
</dbReference>
<reference evidence="1 2" key="1">
    <citation type="submission" date="2018-10" db="EMBL/GenBank/DDBJ databases">
        <title>Genomic Encyclopedia of Archaeal and Bacterial Type Strains, Phase II (KMG-II): from individual species to whole genera.</title>
        <authorList>
            <person name="Goeker M."/>
        </authorList>
    </citation>
    <scope>NUCLEOTIDE SEQUENCE [LARGE SCALE GENOMIC DNA]</scope>
    <source>
        <strain evidence="1 2">DSM 15149</strain>
    </source>
</reference>
<sequence length="39" mass="4565">MSIKEFINSLGKTADLLIEKQLIPTGKFEYLFEEDDKFL</sequence>